<dbReference type="RefSeq" id="WP_339395006.1">
    <property type="nucleotide sequence ID" value="NZ_JBBFGL010000003.1"/>
</dbReference>
<dbReference type="Pfam" id="PF08220">
    <property type="entry name" value="HTH_DeoR"/>
    <property type="match status" value="1"/>
</dbReference>
<organism evidence="5 6">
    <name type="scientific">Faecalibacterium wellingii</name>
    <dbReference type="NCBI Taxonomy" id="2929491"/>
    <lineage>
        <taxon>Bacteria</taxon>
        <taxon>Bacillati</taxon>
        <taxon>Bacillota</taxon>
        <taxon>Clostridia</taxon>
        <taxon>Eubacteriales</taxon>
        <taxon>Oscillospiraceae</taxon>
        <taxon>Faecalibacterium</taxon>
    </lineage>
</organism>
<evidence type="ECO:0000313" key="6">
    <source>
        <dbReference type="Proteomes" id="UP001373196"/>
    </source>
</evidence>
<dbReference type="InterPro" id="IPR036388">
    <property type="entry name" value="WH-like_DNA-bd_sf"/>
</dbReference>
<dbReference type="PROSITE" id="PS51000">
    <property type="entry name" value="HTH_DEOR_2"/>
    <property type="match status" value="1"/>
</dbReference>
<dbReference type="SUPFAM" id="SSF100950">
    <property type="entry name" value="NagB/RpiA/CoA transferase-like"/>
    <property type="match status" value="1"/>
</dbReference>
<evidence type="ECO:0000259" key="4">
    <source>
        <dbReference type="PROSITE" id="PS51000"/>
    </source>
</evidence>
<protein>
    <submittedName>
        <fullName evidence="5">DeoR/GlpR family DNA-binding transcription regulator</fullName>
    </submittedName>
</protein>
<evidence type="ECO:0000313" key="5">
    <source>
        <dbReference type="EMBL" id="MEJ5195406.1"/>
    </source>
</evidence>
<reference evidence="5" key="1">
    <citation type="submission" date="2024-03" db="EMBL/GenBank/DDBJ databases">
        <authorList>
            <person name="Plomp N."/>
            <person name="Harmsen H.J."/>
        </authorList>
    </citation>
    <scope>NUCLEOTIDE SEQUENCE</scope>
    <source>
        <strain evidence="5">HTF-128</strain>
    </source>
</reference>
<dbReference type="Proteomes" id="UP001373196">
    <property type="component" value="Unassembled WGS sequence"/>
</dbReference>
<dbReference type="PRINTS" id="PR00037">
    <property type="entry name" value="HTHLACR"/>
</dbReference>
<dbReference type="SUPFAM" id="SSF46785">
    <property type="entry name" value="Winged helix' DNA-binding domain"/>
    <property type="match status" value="1"/>
</dbReference>
<dbReference type="SMART" id="SM01134">
    <property type="entry name" value="DeoRC"/>
    <property type="match status" value="1"/>
</dbReference>
<dbReference type="AlphaFoldDB" id="A0AB35Y3D5"/>
<dbReference type="PROSITE" id="PS00894">
    <property type="entry name" value="HTH_DEOR_1"/>
    <property type="match status" value="1"/>
</dbReference>
<gene>
    <name evidence="5" type="ORF">WF834_04320</name>
</gene>
<dbReference type="InterPro" id="IPR018356">
    <property type="entry name" value="Tscrpt_reg_HTH_DeoR_CS"/>
</dbReference>
<dbReference type="Gene3D" id="3.40.50.1360">
    <property type="match status" value="1"/>
</dbReference>
<dbReference type="GO" id="GO:0003700">
    <property type="term" value="F:DNA-binding transcription factor activity"/>
    <property type="evidence" value="ECO:0007669"/>
    <property type="project" value="InterPro"/>
</dbReference>
<dbReference type="EMBL" id="JBBFGL010000003">
    <property type="protein sequence ID" value="MEJ5195406.1"/>
    <property type="molecule type" value="Genomic_DNA"/>
</dbReference>
<sequence>MNAIERKRYILDELQRNGSVVITDLAERIQVSSMTIRRDLNAMAEDGMVTLEHGGAVLNNGSLFECSISFKSEINAAEKKRIAAKCMEYINEGDSIFLDTGTTPNELAMLLRGKRNISVLTHSLLVANTAATMRNIKLIMCPGEFRENSMGFLGPLTDDFIQCFQIDTLFLSLEGIDLNDGISVVDVQDGHTKKVLVEKAKRVICMADHTKFNKSFFYKIAPITDVDLVVTDTGLDEATQELFRQNNIPLALA</sequence>
<keyword evidence="2 5" id="KW-0238">DNA-binding</keyword>
<accession>A0AB35Y3D5</accession>
<dbReference type="InterPro" id="IPR014036">
    <property type="entry name" value="DeoR-like_C"/>
</dbReference>
<dbReference type="Pfam" id="PF00455">
    <property type="entry name" value="DeoRC"/>
    <property type="match status" value="1"/>
</dbReference>
<dbReference type="InterPro" id="IPR037171">
    <property type="entry name" value="NagB/RpiA_transferase-like"/>
</dbReference>
<dbReference type="InterPro" id="IPR001034">
    <property type="entry name" value="DeoR_HTH"/>
</dbReference>
<comment type="caution">
    <text evidence="5">The sequence shown here is derived from an EMBL/GenBank/DDBJ whole genome shotgun (WGS) entry which is preliminary data.</text>
</comment>
<dbReference type="SMART" id="SM00420">
    <property type="entry name" value="HTH_DEOR"/>
    <property type="match status" value="1"/>
</dbReference>
<dbReference type="PANTHER" id="PTHR30363">
    <property type="entry name" value="HTH-TYPE TRANSCRIPTIONAL REGULATOR SRLR-RELATED"/>
    <property type="match status" value="1"/>
</dbReference>
<keyword evidence="1" id="KW-0805">Transcription regulation</keyword>
<dbReference type="Gene3D" id="1.10.10.10">
    <property type="entry name" value="Winged helix-like DNA-binding domain superfamily/Winged helix DNA-binding domain"/>
    <property type="match status" value="1"/>
</dbReference>
<evidence type="ECO:0000256" key="3">
    <source>
        <dbReference type="ARBA" id="ARBA00023163"/>
    </source>
</evidence>
<dbReference type="InterPro" id="IPR050313">
    <property type="entry name" value="Carb_Metab_HTH_regulators"/>
</dbReference>
<name>A0AB35Y3D5_9FIRM</name>
<dbReference type="InterPro" id="IPR036390">
    <property type="entry name" value="WH_DNA-bd_sf"/>
</dbReference>
<evidence type="ECO:0000256" key="2">
    <source>
        <dbReference type="ARBA" id="ARBA00023125"/>
    </source>
</evidence>
<proteinExistence type="predicted"/>
<keyword evidence="3" id="KW-0804">Transcription</keyword>
<evidence type="ECO:0000256" key="1">
    <source>
        <dbReference type="ARBA" id="ARBA00023015"/>
    </source>
</evidence>
<feature type="domain" description="HTH deoR-type" evidence="4">
    <location>
        <begin position="3"/>
        <end position="58"/>
    </location>
</feature>
<dbReference type="PANTHER" id="PTHR30363:SF44">
    <property type="entry name" value="AGA OPERON TRANSCRIPTIONAL REPRESSOR-RELATED"/>
    <property type="match status" value="1"/>
</dbReference>
<dbReference type="GO" id="GO:0003677">
    <property type="term" value="F:DNA binding"/>
    <property type="evidence" value="ECO:0007669"/>
    <property type="project" value="UniProtKB-KW"/>
</dbReference>